<dbReference type="Pfam" id="PF00005">
    <property type="entry name" value="ABC_tran"/>
    <property type="match status" value="2"/>
</dbReference>
<dbReference type="CDD" id="cd03215">
    <property type="entry name" value="ABC_Carb_Monos_II"/>
    <property type="match status" value="1"/>
</dbReference>
<proteinExistence type="predicted"/>
<evidence type="ECO:0000313" key="7">
    <source>
        <dbReference type="Proteomes" id="UP000653674"/>
    </source>
</evidence>
<dbReference type="InterPro" id="IPR003439">
    <property type="entry name" value="ABC_transporter-like_ATP-bd"/>
</dbReference>
<organism evidence="6 7">
    <name type="scientific">Planosporangium flavigriseum</name>
    <dbReference type="NCBI Taxonomy" id="373681"/>
    <lineage>
        <taxon>Bacteria</taxon>
        <taxon>Bacillati</taxon>
        <taxon>Actinomycetota</taxon>
        <taxon>Actinomycetes</taxon>
        <taxon>Micromonosporales</taxon>
        <taxon>Micromonosporaceae</taxon>
        <taxon>Planosporangium</taxon>
    </lineage>
</organism>
<protein>
    <submittedName>
        <fullName evidence="6">Sugar ABC transporter ATP-binding protein</fullName>
    </submittedName>
</protein>
<dbReference type="Gene3D" id="3.40.50.300">
    <property type="entry name" value="P-loop containing nucleotide triphosphate hydrolases"/>
    <property type="match status" value="2"/>
</dbReference>
<dbReference type="InterPro" id="IPR050107">
    <property type="entry name" value="ABC_carbohydrate_import_ATPase"/>
</dbReference>
<evidence type="ECO:0000256" key="2">
    <source>
        <dbReference type="ARBA" id="ARBA00022737"/>
    </source>
</evidence>
<dbReference type="CDD" id="cd03216">
    <property type="entry name" value="ABC_Carb_Monos_I"/>
    <property type="match status" value="1"/>
</dbReference>
<reference evidence="6" key="1">
    <citation type="submission" date="2021-01" db="EMBL/GenBank/DDBJ databases">
        <title>Whole genome shotgun sequence of Planosporangium flavigriseum NBRC 105377.</title>
        <authorList>
            <person name="Komaki H."/>
            <person name="Tamura T."/>
        </authorList>
    </citation>
    <scope>NUCLEOTIDE SEQUENCE</scope>
    <source>
        <strain evidence="6">NBRC 105377</strain>
    </source>
</reference>
<dbReference type="AlphaFoldDB" id="A0A8J3PQT5"/>
<dbReference type="GO" id="GO:0016887">
    <property type="term" value="F:ATP hydrolysis activity"/>
    <property type="evidence" value="ECO:0007669"/>
    <property type="project" value="InterPro"/>
</dbReference>
<keyword evidence="7" id="KW-1185">Reference proteome</keyword>
<dbReference type="InterPro" id="IPR017871">
    <property type="entry name" value="ABC_transporter-like_CS"/>
</dbReference>
<feature type="domain" description="ABC transporter" evidence="5">
    <location>
        <begin position="264"/>
        <end position="507"/>
    </location>
</feature>
<evidence type="ECO:0000256" key="3">
    <source>
        <dbReference type="ARBA" id="ARBA00022741"/>
    </source>
</evidence>
<dbReference type="EMBL" id="BONU01000055">
    <property type="protein sequence ID" value="GIG76436.1"/>
    <property type="molecule type" value="Genomic_DNA"/>
</dbReference>
<dbReference type="InterPro" id="IPR027417">
    <property type="entry name" value="P-loop_NTPase"/>
</dbReference>
<gene>
    <name evidence="6" type="ORF">Pfl04_48400</name>
</gene>
<dbReference type="SMART" id="SM00382">
    <property type="entry name" value="AAA"/>
    <property type="match status" value="2"/>
</dbReference>
<name>A0A8J3PQT5_9ACTN</name>
<dbReference type="PANTHER" id="PTHR43790">
    <property type="entry name" value="CARBOHYDRATE TRANSPORT ATP-BINDING PROTEIN MG119-RELATED"/>
    <property type="match status" value="1"/>
</dbReference>
<dbReference type="InterPro" id="IPR003593">
    <property type="entry name" value="AAA+_ATPase"/>
</dbReference>
<dbReference type="PANTHER" id="PTHR43790:SF9">
    <property type="entry name" value="GALACTOFURANOSE TRANSPORTER ATP-BINDING PROTEIN YTFR"/>
    <property type="match status" value="1"/>
</dbReference>
<keyword evidence="4 6" id="KW-0067">ATP-binding</keyword>
<dbReference type="PROSITE" id="PS00211">
    <property type="entry name" value="ABC_TRANSPORTER_1"/>
    <property type="match status" value="1"/>
</dbReference>
<evidence type="ECO:0000256" key="1">
    <source>
        <dbReference type="ARBA" id="ARBA00022448"/>
    </source>
</evidence>
<dbReference type="SUPFAM" id="SSF52540">
    <property type="entry name" value="P-loop containing nucleoside triphosphate hydrolases"/>
    <property type="match status" value="2"/>
</dbReference>
<evidence type="ECO:0000256" key="4">
    <source>
        <dbReference type="ARBA" id="ARBA00022840"/>
    </source>
</evidence>
<dbReference type="RefSeq" id="WP_168080050.1">
    <property type="nucleotide sequence ID" value="NZ_BAAAQJ010000033.1"/>
</dbReference>
<keyword evidence="3" id="KW-0547">Nucleotide-binding</keyword>
<evidence type="ECO:0000259" key="5">
    <source>
        <dbReference type="PROSITE" id="PS50893"/>
    </source>
</evidence>
<evidence type="ECO:0000313" key="6">
    <source>
        <dbReference type="EMBL" id="GIG76436.1"/>
    </source>
</evidence>
<keyword evidence="2" id="KW-0677">Repeat</keyword>
<dbReference type="PROSITE" id="PS50893">
    <property type="entry name" value="ABC_TRANSPORTER_2"/>
    <property type="match status" value="2"/>
</dbReference>
<accession>A0A8J3PQT5</accession>
<keyword evidence="1" id="KW-0813">Transport</keyword>
<sequence>MNTGAATGSARHRADNAEPVLAFRGVEKRFGATLAVDHIDLDVHGGQVLALLGENGAGKSTLIKILAGIYRPDGGEIRVGGQPLDATTRSRIAFIHQDLGLIDWMTAAENVAMVSGYARGAGRLINWRGTARKAEKILEVIGGDISADVPIAELSRTDRSLVAIARALALEADVLVLDEPTASLPIAEVERLFDVLRTLKSRGTAIIFVTHRLDEVFKISDRIAVMRDGRLVGVRETADTDTTELISLIVGQRPVEITRSASTAGTETVLRLEGVGVGSAGPVSFEVKAGEMVALTGLRGAGQDVVARAIAGLREVTEGSMELKGKPVRYRSARDAIDAGCAFVTSNRQEEALGMDMSVRENLFLNPALSGRRLFSGQRASTERINAERLVERFRVRPAETERPVSTLSGGNQQKVVIARWLDDAPPLIVLEEPTIGVDVGAKAEIYNLIDEARQRGHAMVLVSTDFEEVAKTCSRAFVFNRGRIVGELRDGAVTTQELIRYASAELTAPISENKHNKGEQS</sequence>
<comment type="caution">
    <text evidence="6">The sequence shown here is derived from an EMBL/GenBank/DDBJ whole genome shotgun (WGS) entry which is preliminary data.</text>
</comment>
<dbReference type="GO" id="GO:0005524">
    <property type="term" value="F:ATP binding"/>
    <property type="evidence" value="ECO:0007669"/>
    <property type="project" value="UniProtKB-KW"/>
</dbReference>
<dbReference type="Proteomes" id="UP000653674">
    <property type="component" value="Unassembled WGS sequence"/>
</dbReference>
<feature type="domain" description="ABC transporter" evidence="5">
    <location>
        <begin position="21"/>
        <end position="253"/>
    </location>
</feature>